<organism evidence="6 7">
    <name type="scientific">Lonsdalea iberica</name>
    <dbReference type="NCBI Taxonomy" id="1082703"/>
    <lineage>
        <taxon>Bacteria</taxon>
        <taxon>Pseudomonadati</taxon>
        <taxon>Pseudomonadota</taxon>
        <taxon>Gammaproteobacteria</taxon>
        <taxon>Enterobacterales</taxon>
        <taxon>Pectobacteriaceae</taxon>
        <taxon>Lonsdalea</taxon>
    </lineage>
</organism>
<dbReference type="InterPro" id="IPR041472">
    <property type="entry name" value="BL00235/CARNS1_N"/>
</dbReference>
<dbReference type="PANTHER" id="PTHR43585:SF2">
    <property type="entry name" value="ATP-GRASP ENZYME FSQD"/>
    <property type="match status" value="1"/>
</dbReference>
<name>A0A1X3RS68_9GAMM</name>
<dbReference type="InterPro" id="IPR011761">
    <property type="entry name" value="ATP-grasp"/>
</dbReference>
<proteinExistence type="predicted"/>
<dbReference type="SMART" id="SM01209">
    <property type="entry name" value="GARS_A"/>
    <property type="match status" value="1"/>
</dbReference>
<dbReference type="InterPro" id="IPR052032">
    <property type="entry name" value="ATP-dep_AA_Ligase"/>
</dbReference>
<protein>
    <recommendedName>
        <fullName evidence="5">ATP-grasp domain-containing protein</fullName>
    </recommendedName>
</protein>
<accession>A0A1X3RS68</accession>
<sequence length="421" mass="46964">MKHLVFIDANNAAIQSMDEALQLGYNVTFLRQENVAFYQKNTYTQSVIARLHRIIDMKNGTNTDEITYLLSNILKDEVIDGIIAPLEPSLEAVSEACKRCGIPFTAPQGVKNARDKRQARAILQKHHVPTIRSWVAQTLDEVDAIFSRYTPPFILKPVSGYDSLYAVKATSPAQARDAATDILNAVTTSALPYQEIFSRGILIEEFLQGKLLSAEVGIYNENFYEFMISGRSQSRFNECIELGSLMPAEVTSQQRKECFRYAKAVCQALGLDYGIFHIEIMYTDKGPILVEANPRLMGGVMPEIYRQATGVSIYPALFAMATRADTSISMPAANKTVTVRKIMPLADGVTAQAFNVDDIHTNPNIVNFYSDKLTPARKVYKNEVLGRIMVSHQESDEAGRIADSLLRDIESRIGIKIHQPL</sequence>
<dbReference type="AlphaFoldDB" id="A0A1X3RS68"/>
<dbReference type="SUPFAM" id="SSF56059">
    <property type="entry name" value="Glutathione synthetase ATP-binding domain-like"/>
    <property type="match status" value="1"/>
</dbReference>
<reference evidence="6 7" key="1">
    <citation type="submission" date="2016-02" db="EMBL/GenBank/DDBJ databases">
        <title>Species-wide whole genome sequencing reveals diversity, host range in Lonsdalea quercina.</title>
        <authorList>
            <person name="Li Y."/>
        </authorList>
    </citation>
    <scope>NUCLEOTIDE SEQUENCE [LARGE SCALE GENOMIC DNA]</scope>
    <source>
        <strain evidence="6 7">LMG 26264</strain>
    </source>
</reference>
<dbReference type="OrthoDB" id="24041at2"/>
<keyword evidence="1" id="KW-0436">Ligase</keyword>
<evidence type="ECO:0000256" key="2">
    <source>
        <dbReference type="ARBA" id="ARBA00022741"/>
    </source>
</evidence>
<dbReference type="Gene3D" id="3.40.50.20">
    <property type="match status" value="1"/>
</dbReference>
<dbReference type="GO" id="GO:0005524">
    <property type="term" value="F:ATP binding"/>
    <property type="evidence" value="ECO:0007669"/>
    <property type="project" value="UniProtKB-UniRule"/>
</dbReference>
<dbReference type="Pfam" id="PF13535">
    <property type="entry name" value="ATP-grasp_4"/>
    <property type="match status" value="1"/>
</dbReference>
<evidence type="ECO:0000256" key="1">
    <source>
        <dbReference type="ARBA" id="ARBA00022598"/>
    </source>
</evidence>
<dbReference type="EMBL" id="LUTP01000030">
    <property type="protein sequence ID" value="OSN04706.1"/>
    <property type="molecule type" value="Genomic_DNA"/>
</dbReference>
<keyword evidence="2 4" id="KW-0547">Nucleotide-binding</keyword>
<evidence type="ECO:0000256" key="3">
    <source>
        <dbReference type="ARBA" id="ARBA00022840"/>
    </source>
</evidence>
<dbReference type="RefSeq" id="WP_094109844.1">
    <property type="nucleotide sequence ID" value="NZ_LUTP01000030.1"/>
</dbReference>
<evidence type="ECO:0000313" key="6">
    <source>
        <dbReference type="EMBL" id="OSN04706.1"/>
    </source>
</evidence>
<evidence type="ECO:0000313" key="7">
    <source>
        <dbReference type="Proteomes" id="UP000194020"/>
    </source>
</evidence>
<feature type="domain" description="ATP-grasp" evidence="5">
    <location>
        <begin position="120"/>
        <end position="322"/>
    </location>
</feature>
<evidence type="ECO:0000259" key="5">
    <source>
        <dbReference type="PROSITE" id="PS50975"/>
    </source>
</evidence>
<dbReference type="PANTHER" id="PTHR43585">
    <property type="entry name" value="FUMIPYRROLE BIOSYNTHESIS PROTEIN C"/>
    <property type="match status" value="1"/>
</dbReference>
<dbReference type="Pfam" id="PF18130">
    <property type="entry name" value="ATPgrasp_N"/>
    <property type="match status" value="1"/>
</dbReference>
<dbReference type="Gene3D" id="3.30.470.20">
    <property type="entry name" value="ATP-grasp fold, B domain"/>
    <property type="match status" value="1"/>
</dbReference>
<gene>
    <name evidence="6" type="ORF">AU511_11975</name>
</gene>
<keyword evidence="3 4" id="KW-0067">ATP-binding</keyword>
<dbReference type="PROSITE" id="PS50975">
    <property type="entry name" value="ATP_GRASP"/>
    <property type="match status" value="1"/>
</dbReference>
<evidence type="ECO:0000256" key="4">
    <source>
        <dbReference type="PROSITE-ProRule" id="PRU00409"/>
    </source>
</evidence>
<dbReference type="GO" id="GO:0046872">
    <property type="term" value="F:metal ion binding"/>
    <property type="evidence" value="ECO:0007669"/>
    <property type="project" value="InterPro"/>
</dbReference>
<dbReference type="Proteomes" id="UP000194020">
    <property type="component" value="Unassembled WGS sequence"/>
</dbReference>
<comment type="caution">
    <text evidence="6">The sequence shown here is derived from an EMBL/GenBank/DDBJ whole genome shotgun (WGS) entry which is preliminary data.</text>
</comment>
<dbReference type="GO" id="GO:0016874">
    <property type="term" value="F:ligase activity"/>
    <property type="evidence" value="ECO:0007669"/>
    <property type="project" value="UniProtKB-KW"/>
</dbReference>